<dbReference type="KEGG" id="cbw:RR42_s3029"/>
<dbReference type="SUPFAM" id="SSF51735">
    <property type="entry name" value="NAD(P)-binding Rossmann-fold domains"/>
    <property type="match status" value="1"/>
</dbReference>
<name>A0A0C4YQ50_9BURK</name>
<dbReference type="PANTHER" id="PTHR48079">
    <property type="entry name" value="PROTEIN YEEZ"/>
    <property type="match status" value="1"/>
</dbReference>
<protein>
    <submittedName>
        <fullName evidence="2">Nucleoside-diphosphate-sugar epimerase</fullName>
    </submittedName>
</protein>
<dbReference type="GO" id="GO:0004029">
    <property type="term" value="F:aldehyde dehydrogenase (NAD+) activity"/>
    <property type="evidence" value="ECO:0007669"/>
    <property type="project" value="TreeGrafter"/>
</dbReference>
<dbReference type="PANTHER" id="PTHR48079:SF6">
    <property type="entry name" value="NAD(P)-BINDING DOMAIN-CONTAINING PROTEIN-RELATED"/>
    <property type="match status" value="1"/>
</dbReference>
<dbReference type="GO" id="GO:0005737">
    <property type="term" value="C:cytoplasm"/>
    <property type="evidence" value="ECO:0007669"/>
    <property type="project" value="TreeGrafter"/>
</dbReference>
<dbReference type="Proteomes" id="UP000031843">
    <property type="component" value="Chromosome secondary"/>
</dbReference>
<dbReference type="InterPro" id="IPR051783">
    <property type="entry name" value="NAD(P)-dependent_oxidoreduct"/>
</dbReference>
<gene>
    <name evidence="2" type="ORF">RR42_s3029</name>
</gene>
<dbReference type="InterPro" id="IPR036291">
    <property type="entry name" value="NAD(P)-bd_dom_sf"/>
</dbReference>
<sequence length="300" mass="31088">MQIFLTGAAGFIGGSVAAHLIAAGHSVRGLVRNPAQAAQLAMRGVVPVPGALDDAALLTREAAQADGVINAASSDHRAAIDALLAGLRGTGKPLLHTSGSSVIGDDAGGNVLPPRIFDEQTPFVVEPGKQARHAIDQMVLAAAAQGVRSAVLCNSMIYGVGAGLHADSVQIPPLVAQARQSGLVRIVGAGVNRWSNVHIADVVDLYARVLDSAPAGAFYFVENGEASYAEIGAAIARRLGLGAVQSWSVEEATPVWGEGQSRYSFGSNSRVRARRARSELGWQPGHVSVTAWIENEMPLA</sequence>
<organism evidence="2 3">
    <name type="scientific">Cupriavidus basilensis</name>
    <dbReference type="NCBI Taxonomy" id="68895"/>
    <lineage>
        <taxon>Bacteria</taxon>
        <taxon>Pseudomonadati</taxon>
        <taxon>Pseudomonadota</taxon>
        <taxon>Betaproteobacteria</taxon>
        <taxon>Burkholderiales</taxon>
        <taxon>Burkholderiaceae</taxon>
        <taxon>Cupriavidus</taxon>
    </lineage>
</organism>
<dbReference type="STRING" id="68895.RR42_s3029"/>
<evidence type="ECO:0000259" key="1">
    <source>
        <dbReference type="Pfam" id="PF01370"/>
    </source>
</evidence>
<reference evidence="2 3" key="1">
    <citation type="journal article" date="2015" name="Genome Announc.">
        <title>Complete Genome Sequence of Cupriavidus basilensis 4G11, Isolated from the Oak Ridge Field Research Center Site.</title>
        <authorList>
            <person name="Ray J."/>
            <person name="Waters R.J."/>
            <person name="Skerker J.M."/>
            <person name="Kuehl J.V."/>
            <person name="Price M.N."/>
            <person name="Huang J."/>
            <person name="Chakraborty R."/>
            <person name="Arkin A.P."/>
            <person name="Deutschbauer A."/>
        </authorList>
    </citation>
    <scope>NUCLEOTIDE SEQUENCE [LARGE SCALE GENOMIC DNA]</scope>
    <source>
        <strain evidence="2">4G11</strain>
    </source>
</reference>
<evidence type="ECO:0000313" key="3">
    <source>
        <dbReference type="Proteomes" id="UP000031843"/>
    </source>
</evidence>
<dbReference type="Pfam" id="PF01370">
    <property type="entry name" value="Epimerase"/>
    <property type="match status" value="1"/>
</dbReference>
<dbReference type="InterPro" id="IPR001509">
    <property type="entry name" value="Epimerase_deHydtase"/>
</dbReference>
<accession>A0A0C4YQ50</accession>
<dbReference type="OrthoDB" id="9787292at2"/>
<proteinExistence type="predicted"/>
<dbReference type="Gene3D" id="3.40.50.720">
    <property type="entry name" value="NAD(P)-binding Rossmann-like Domain"/>
    <property type="match status" value="1"/>
</dbReference>
<dbReference type="AlphaFoldDB" id="A0A0C4YQ50"/>
<keyword evidence="3" id="KW-1185">Reference proteome</keyword>
<dbReference type="RefSeq" id="WP_043356845.1">
    <property type="nucleotide sequence ID" value="NZ_CP010537.1"/>
</dbReference>
<evidence type="ECO:0000313" key="2">
    <source>
        <dbReference type="EMBL" id="AJG24610.1"/>
    </source>
</evidence>
<feature type="domain" description="NAD-dependent epimerase/dehydratase" evidence="1">
    <location>
        <begin position="3"/>
        <end position="212"/>
    </location>
</feature>
<dbReference type="EMBL" id="CP010537">
    <property type="protein sequence ID" value="AJG24610.1"/>
    <property type="molecule type" value="Genomic_DNA"/>
</dbReference>